<comment type="caution">
    <text evidence="4">The sequence shown here is derived from an EMBL/GenBank/DDBJ whole genome shotgun (WGS) entry which is preliminary data.</text>
</comment>
<dbReference type="InterPro" id="IPR009057">
    <property type="entry name" value="Homeodomain-like_sf"/>
</dbReference>
<organism evidence="4 5">
    <name type="scientific">Paludisphaera mucosa</name>
    <dbReference type="NCBI Taxonomy" id="3030827"/>
    <lineage>
        <taxon>Bacteria</taxon>
        <taxon>Pseudomonadati</taxon>
        <taxon>Planctomycetota</taxon>
        <taxon>Planctomycetia</taxon>
        <taxon>Isosphaerales</taxon>
        <taxon>Isosphaeraceae</taxon>
        <taxon>Paludisphaera</taxon>
    </lineage>
</organism>
<dbReference type="SUPFAM" id="SSF46689">
    <property type="entry name" value="Homeodomain-like"/>
    <property type="match status" value="1"/>
</dbReference>
<dbReference type="PANTHER" id="PTHR30055:SF226">
    <property type="entry name" value="HTH-TYPE TRANSCRIPTIONAL REGULATOR PKSA"/>
    <property type="match status" value="1"/>
</dbReference>
<feature type="domain" description="HTH tetR-type" evidence="3">
    <location>
        <begin position="10"/>
        <end position="70"/>
    </location>
</feature>
<dbReference type="InterPro" id="IPR001647">
    <property type="entry name" value="HTH_TetR"/>
</dbReference>
<dbReference type="Gene3D" id="1.10.357.10">
    <property type="entry name" value="Tetracycline Repressor, domain 2"/>
    <property type="match status" value="1"/>
</dbReference>
<dbReference type="PROSITE" id="PS50977">
    <property type="entry name" value="HTH_TETR_2"/>
    <property type="match status" value="1"/>
</dbReference>
<name>A0ABT6FDT5_9BACT</name>
<evidence type="ECO:0000256" key="1">
    <source>
        <dbReference type="ARBA" id="ARBA00023125"/>
    </source>
</evidence>
<accession>A0ABT6FDT5</accession>
<proteinExistence type="predicted"/>
<dbReference type="InterPro" id="IPR050109">
    <property type="entry name" value="HTH-type_TetR-like_transc_reg"/>
</dbReference>
<protein>
    <submittedName>
        <fullName evidence="4">TetR/AcrR family transcriptional regulator</fullName>
    </submittedName>
</protein>
<sequence length="208" mass="22775">MTTAAKAEESEVARHIARAAARLFARRGYEATSIREIVEEAGVAKPTLYYYYGSKEGLAKALLADPLNALAERLGDVIRNEADPVRVLEQVLEAHFAFCREEPDRSRLFFAVGFGPPEAGLALMMECRKGDLHDWTAAAFGRCVEAGLLDPESVDAFATMFRGVLIVSIIDFLYHDKPLGGDRARVLVAALLRGFEGRRPPAGPEGRP</sequence>
<dbReference type="PANTHER" id="PTHR30055">
    <property type="entry name" value="HTH-TYPE TRANSCRIPTIONAL REGULATOR RUTR"/>
    <property type="match status" value="1"/>
</dbReference>
<keyword evidence="1 2" id="KW-0238">DNA-binding</keyword>
<gene>
    <name evidence="4" type="ORF">PZE19_18145</name>
</gene>
<evidence type="ECO:0000256" key="2">
    <source>
        <dbReference type="PROSITE-ProRule" id="PRU00335"/>
    </source>
</evidence>
<dbReference type="Proteomes" id="UP001216907">
    <property type="component" value="Unassembled WGS sequence"/>
</dbReference>
<dbReference type="Gene3D" id="1.10.10.60">
    <property type="entry name" value="Homeodomain-like"/>
    <property type="match status" value="1"/>
</dbReference>
<dbReference type="EMBL" id="JARRAG010000002">
    <property type="protein sequence ID" value="MDG3005714.1"/>
    <property type="molecule type" value="Genomic_DNA"/>
</dbReference>
<keyword evidence="5" id="KW-1185">Reference proteome</keyword>
<evidence type="ECO:0000259" key="3">
    <source>
        <dbReference type="PROSITE" id="PS50977"/>
    </source>
</evidence>
<dbReference type="PRINTS" id="PR00455">
    <property type="entry name" value="HTHTETR"/>
</dbReference>
<reference evidence="4 5" key="1">
    <citation type="submission" date="2023-03" db="EMBL/GenBank/DDBJ databases">
        <title>Paludisphaera mucosa sp. nov. a novel planctomycete from northern fen.</title>
        <authorList>
            <person name="Ivanova A."/>
        </authorList>
    </citation>
    <scope>NUCLEOTIDE SEQUENCE [LARGE SCALE GENOMIC DNA]</scope>
    <source>
        <strain evidence="4 5">Pla2</strain>
    </source>
</reference>
<feature type="DNA-binding region" description="H-T-H motif" evidence="2">
    <location>
        <begin position="33"/>
        <end position="52"/>
    </location>
</feature>
<dbReference type="SUPFAM" id="SSF48498">
    <property type="entry name" value="Tetracyclin repressor-like, C-terminal domain"/>
    <property type="match status" value="1"/>
</dbReference>
<evidence type="ECO:0000313" key="5">
    <source>
        <dbReference type="Proteomes" id="UP001216907"/>
    </source>
</evidence>
<dbReference type="Pfam" id="PF00440">
    <property type="entry name" value="TetR_N"/>
    <property type="match status" value="1"/>
</dbReference>
<dbReference type="RefSeq" id="WP_277862044.1">
    <property type="nucleotide sequence ID" value="NZ_JARRAG010000002.1"/>
</dbReference>
<evidence type="ECO:0000313" key="4">
    <source>
        <dbReference type="EMBL" id="MDG3005714.1"/>
    </source>
</evidence>
<dbReference type="InterPro" id="IPR036271">
    <property type="entry name" value="Tet_transcr_reg_TetR-rel_C_sf"/>
</dbReference>